<name>A0A066XD93_COLSU</name>
<feature type="region of interest" description="Disordered" evidence="1">
    <location>
        <begin position="209"/>
        <end position="246"/>
    </location>
</feature>
<evidence type="ECO:0000313" key="3">
    <source>
        <dbReference type="EMBL" id="KDN66917.1"/>
    </source>
</evidence>
<dbReference type="OrthoDB" id="4850234at2759"/>
<dbReference type="HOGENOM" id="CLU_455606_0_0_1"/>
<feature type="region of interest" description="Disordered" evidence="1">
    <location>
        <begin position="265"/>
        <end position="360"/>
    </location>
</feature>
<keyword evidence="4" id="KW-1185">Reference proteome</keyword>
<sequence length="606" mass="67595">MPAIPRALARHHDSVDNQTAMLDHGILLNVRQVEEPSGPLPPVSPISESSCSGWGCLTEAQQAGIIVTIVVVSTVLILAMLFFFRSKKEGDWIDEDFVLVRQSRRPRTSTQARNFQRSQFFFRHEGLATSQQLPQFIITYPKIIHIPPPPPPPIPVPLPMPLPPPIPFTQPQPIYPMVYEPHYRNLTRCHSFFHRQGHYAAPVFPINTSTKQTSKSSKARHTHKARQAAHRSWTAGRGHQDTQQPPQRINSLARRLFGIFNPPVGRASTIASSDSSSTRTPSIRDSRNSRASATTISTQSSSETRKRGDLSPKRAHTRVNDSSPTTETIGAANLSVPTDQRHANATRHKAEPGPSTKRIPIDDTVHIAGREANGLRRSTLEGQNSNEHVAEQGHAIPVSIFQPSTKTEVRSIPRDIKPIRSALKNGRSAIEATQRNSMSAQNEPPTRMAKTNIVNAENPLSRTANMIETETDPLAKTSPRLGHRKKVSKRRGHKDEKAETTKNSHQSFLDTTIRPAEIINETPTADSNRPVGSSEMTERHNTKAAHHLQETLRRAQEFQFLLPDNVEIVEDLSSYSPPPSPPRPIHQGGGQYAPEQLRNRPRRRMH</sequence>
<dbReference type="Proteomes" id="UP000027238">
    <property type="component" value="Unassembled WGS sequence"/>
</dbReference>
<feature type="compositionally biased region" description="Basic residues" evidence="1">
    <location>
        <begin position="217"/>
        <end position="229"/>
    </location>
</feature>
<feature type="region of interest" description="Disordered" evidence="1">
    <location>
        <begin position="470"/>
        <end position="507"/>
    </location>
</feature>
<keyword evidence="2" id="KW-1133">Transmembrane helix</keyword>
<gene>
    <name evidence="3" type="ORF">CSUB01_05229</name>
</gene>
<feature type="compositionally biased region" description="Basic and acidic residues" evidence="1">
    <location>
        <begin position="493"/>
        <end position="502"/>
    </location>
</feature>
<reference evidence="4" key="1">
    <citation type="journal article" date="2014" name="Genome Announc.">
        <title>Draft genome sequence of Colletotrichum sublineola, a destructive pathogen of cultivated sorghum.</title>
        <authorList>
            <person name="Baroncelli R."/>
            <person name="Sanz-Martin J.M."/>
            <person name="Rech G.E."/>
            <person name="Sukno S.A."/>
            <person name="Thon M.R."/>
        </authorList>
    </citation>
    <scope>NUCLEOTIDE SEQUENCE [LARGE SCALE GENOMIC DNA]</scope>
    <source>
        <strain evidence="4">TX430BB</strain>
    </source>
</reference>
<evidence type="ECO:0000313" key="4">
    <source>
        <dbReference type="Proteomes" id="UP000027238"/>
    </source>
</evidence>
<feature type="compositionally biased region" description="Basic residues" evidence="1">
    <location>
        <begin position="481"/>
        <end position="492"/>
    </location>
</feature>
<proteinExistence type="predicted"/>
<dbReference type="EMBL" id="JMSE01000878">
    <property type="protein sequence ID" value="KDN66917.1"/>
    <property type="molecule type" value="Genomic_DNA"/>
</dbReference>
<dbReference type="eggNOG" id="ENOG502T4Z8">
    <property type="taxonomic scope" value="Eukaryota"/>
</dbReference>
<comment type="caution">
    <text evidence="3">The sequence shown here is derived from an EMBL/GenBank/DDBJ whole genome shotgun (WGS) entry which is preliminary data.</text>
</comment>
<feature type="compositionally biased region" description="Low complexity" evidence="1">
    <location>
        <begin position="266"/>
        <end position="281"/>
    </location>
</feature>
<evidence type="ECO:0000256" key="1">
    <source>
        <dbReference type="SAM" id="MobiDB-lite"/>
    </source>
</evidence>
<keyword evidence="2" id="KW-0812">Transmembrane</keyword>
<organism evidence="3 4">
    <name type="scientific">Colletotrichum sublineola</name>
    <name type="common">Sorghum anthracnose fungus</name>
    <dbReference type="NCBI Taxonomy" id="1173701"/>
    <lineage>
        <taxon>Eukaryota</taxon>
        <taxon>Fungi</taxon>
        <taxon>Dikarya</taxon>
        <taxon>Ascomycota</taxon>
        <taxon>Pezizomycotina</taxon>
        <taxon>Sordariomycetes</taxon>
        <taxon>Hypocreomycetidae</taxon>
        <taxon>Glomerellales</taxon>
        <taxon>Glomerellaceae</taxon>
        <taxon>Colletotrichum</taxon>
        <taxon>Colletotrichum graminicola species complex</taxon>
    </lineage>
</organism>
<accession>A0A066XD93</accession>
<protein>
    <submittedName>
        <fullName evidence="3">Uncharacterized protein</fullName>
    </submittedName>
</protein>
<evidence type="ECO:0000256" key="2">
    <source>
        <dbReference type="SAM" id="Phobius"/>
    </source>
</evidence>
<feature type="region of interest" description="Disordered" evidence="1">
    <location>
        <begin position="571"/>
        <end position="606"/>
    </location>
</feature>
<keyword evidence="2" id="KW-0472">Membrane</keyword>
<feature type="compositionally biased region" description="Basic and acidic residues" evidence="1">
    <location>
        <begin position="303"/>
        <end position="312"/>
    </location>
</feature>
<feature type="compositionally biased region" description="Low complexity" evidence="1">
    <location>
        <begin position="289"/>
        <end position="302"/>
    </location>
</feature>
<dbReference type="AlphaFoldDB" id="A0A066XD93"/>
<feature type="transmembrane region" description="Helical" evidence="2">
    <location>
        <begin position="63"/>
        <end position="84"/>
    </location>
</feature>